<evidence type="ECO:0000256" key="6">
    <source>
        <dbReference type="SAM" id="Coils"/>
    </source>
</evidence>
<evidence type="ECO:0000256" key="5">
    <source>
        <dbReference type="ARBA" id="ARBA00023012"/>
    </source>
</evidence>
<keyword evidence="6" id="KW-0175">Coiled coil</keyword>
<keyword evidence="5" id="KW-0902">Two-component regulatory system</keyword>
<keyword evidence="4 9" id="KW-0418">Kinase</keyword>
<gene>
    <name evidence="9" type="ORF">BCY88_01560</name>
</gene>
<name>A0A420H0N1_9BURK</name>
<dbReference type="InterPro" id="IPR036890">
    <property type="entry name" value="HATPase_C_sf"/>
</dbReference>
<keyword evidence="7" id="KW-0812">Transmembrane</keyword>
<dbReference type="OrthoDB" id="9147043at2"/>
<evidence type="ECO:0000256" key="7">
    <source>
        <dbReference type="SAM" id="Phobius"/>
    </source>
</evidence>
<feature type="transmembrane region" description="Helical" evidence="7">
    <location>
        <begin position="230"/>
        <end position="246"/>
    </location>
</feature>
<evidence type="ECO:0000313" key="10">
    <source>
        <dbReference type="Proteomes" id="UP000283709"/>
    </source>
</evidence>
<dbReference type="RefSeq" id="WP_120342514.1">
    <property type="nucleotide sequence ID" value="NZ_MCAS01000001.1"/>
</dbReference>
<sequence>MSRQEHLQETGGQLSHAGRIRSPYAWLVALICTLVALHAGAATAGPTAPPDTLTHLRIEAARSDWQADSPPSTGWVPVTLPDDWSSRWPEFDGVVWYRLSWQQADVAHPAALMLNYLNMAGATYLNGSLLTRDRHLVEPLTRAWNVPRYQVLSPPLLREGTNTLLIRVSGLSQYQPGLGNVSIGDPAVLERRYETEYWLRHDLQLSSLAVTATLGCFFFALWLMRRQEAVYGWFSLMSIAWWWVALNQLATSPWPFASTDAWESANSIALMIYSAAFTMFSIRFCERRLPRIETALWLLVAAGTAVMLVTPHSNAGTTRAIVTIAQACNFFATCFVFLYVAWRHGRTDHRILSICIAIFLAAGMHDLLTFLGILHDNRYYSALTSQLQMIGMALVLAWNFVANLRRIERFNEELNITVEAARAELANTLHREHELEVVNVRLNERLNLAHDLHDGLGGTLVSSIATLEHAPHGIPSGRFLSILKELRDDLRIIIDTASNQRPGEASLADQIGPLRHRLTNLLESHGIACRWSISGLDQCYLPASKSIDVMRILQEALTNVFRHSRASQVEIDLHSDEQELALAVRDNGIGFDPAALEQHAGTGMRSMQARAARLGGTLHIRSAGGVTVLDMQVARTETERLQ</sequence>
<dbReference type="Proteomes" id="UP000283709">
    <property type="component" value="Unassembled WGS sequence"/>
</dbReference>
<proteinExistence type="predicted"/>
<organism evidence="9 10">
    <name type="scientific">Paraburkholderia fungorum</name>
    <dbReference type="NCBI Taxonomy" id="134537"/>
    <lineage>
        <taxon>Bacteria</taxon>
        <taxon>Pseudomonadati</taxon>
        <taxon>Pseudomonadota</taxon>
        <taxon>Betaproteobacteria</taxon>
        <taxon>Burkholderiales</taxon>
        <taxon>Burkholderiaceae</taxon>
        <taxon>Paraburkholderia</taxon>
    </lineage>
</organism>
<dbReference type="InterPro" id="IPR008979">
    <property type="entry name" value="Galactose-bd-like_sf"/>
</dbReference>
<comment type="catalytic activity">
    <reaction evidence="1">
        <text>ATP + protein L-histidine = ADP + protein N-phospho-L-histidine.</text>
        <dbReference type="EC" id="2.7.13.3"/>
    </reaction>
</comment>
<evidence type="ECO:0000259" key="8">
    <source>
        <dbReference type="PROSITE" id="PS50109"/>
    </source>
</evidence>
<feature type="transmembrane region" description="Helical" evidence="7">
    <location>
        <begin position="203"/>
        <end position="223"/>
    </location>
</feature>
<evidence type="ECO:0000313" key="9">
    <source>
        <dbReference type="EMBL" id="RKF50886.1"/>
    </source>
</evidence>
<dbReference type="InterPro" id="IPR005467">
    <property type="entry name" value="His_kinase_dom"/>
</dbReference>
<dbReference type="PROSITE" id="PS50109">
    <property type="entry name" value="HIS_KIN"/>
    <property type="match status" value="1"/>
</dbReference>
<dbReference type="GO" id="GO:0000160">
    <property type="term" value="P:phosphorelay signal transduction system"/>
    <property type="evidence" value="ECO:0007669"/>
    <property type="project" value="UniProtKB-KW"/>
</dbReference>
<reference evidence="9 10" key="1">
    <citation type="submission" date="2016-07" db="EMBL/GenBank/DDBJ databases">
        <title>Genome analysis of Burkholderia fungorum ES3-20.</title>
        <authorList>
            <person name="Xu D."/>
            <person name="Yao R."/>
            <person name="Zheng S."/>
        </authorList>
    </citation>
    <scope>NUCLEOTIDE SEQUENCE [LARGE SCALE GENOMIC DNA]</scope>
    <source>
        <strain evidence="9 10">ES3-20</strain>
    </source>
</reference>
<keyword evidence="7" id="KW-0472">Membrane</keyword>
<evidence type="ECO:0000256" key="3">
    <source>
        <dbReference type="ARBA" id="ARBA00022679"/>
    </source>
</evidence>
<dbReference type="InterPro" id="IPR011623">
    <property type="entry name" value="7TMR_DISM_rcpt_extracell_dom1"/>
</dbReference>
<feature type="transmembrane region" description="Helical" evidence="7">
    <location>
        <begin position="320"/>
        <end position="342"/>
    </location>
</feature>
<dbReference type="Gene3D" id="3.30.565.10">
    <property type="entry name" value="Histidine kinase-like ATPase, C-terminal domain"/>
    <property type="match status" value="1"/>
</dbReference>
<evidence type="ECO:0000256" key="4">
    <source>
        <dbReference type="ARBA" id="ARBA00022777"/>
    </source>
</evidence>
<dbReference type="EC" id="2.7.13.3" evidence="2"/>
<feature type="coiled-coil region" evidence="6">
    <location>
        <begin position="404"/>
        <end position="431"/>
    </location>
</feature>
<comment type="caution">
    <text evidence="9">The sequence shown here is derived from an EMBL/GenBank/DDBJ whole genome shotgun (WGS) entry which is preliminary data.</text>
</comment>
<evidence type="ECO:0000256" key="2">
    <source>
        <dbReference type="ARBA" id="ARBA00012438"/>
    </source>
</evidence>
<dbReference type="SMART" id="SM00387">
    <property type="entry name" value="HATPase_c"/>
    <property type="match status" value="1"/>
</dbReference>
<keyword evidence="3" id="KW-0808">Transferase</keyword>
<accession>A0A420H0N1</accession>
<dbReference type="SUPFAM" id="SSF55874">
    <property type="entry name" value="ATPase domain of HSP90 chaperone/DNA topoisomerase II/histidine kinase"/>
    <property type="match status" value="1"/>
</dbReference>
<feature type="domain" description="Histidine kinase" evidence="8">
    <location>
        <begin position="447"/>
        <end position="637"/>
    </location>
</feature>
<dbReference type="PANTHER" id="PTHR24421">
    <property type="entry name" value="NITRATE/NITRITE SENSOR PROTEIN NARX-RELATED"/>
    <property type="match status" value="1"/>
</dbReference>
<dbReference type="InterPro" id="IPR050482">
    <property type="entry name" value="Sensor_HK_TwoCompSys"/>
</dbReference>
<protein>
    <recommendedName>
        <fullName evidence="2">histidine kinase</fullName>
        <ecNumber evidence="2">2.7.13.3</ecNumber>
    </recommendedName>
</protein>
<dbReference type="AlphaFoldDB" id="A0A420H0N1"/>
<feature type="transmembrane region" description="Helical" evidence="7">
    <location>
        <begin position="24"/>
        <end position="44"/>
    </location>
</feature>
<feature type="transmembrane region" description="Helical" evidence="7">
    <location>
        <begin position="351"/>
        <end position="373"/>
    </location>
</feature>
<dbReference type="Gene3D" id="1.20.5.1930">
    <property type="match status" value="1"/>
</dbReference>
<dbReference type="InterPro" id="IPR003594">
    <property type="entry name" value="HATPase_dom"/>
</dbReference>
<dbReference type="GO" id="GO:0004673">
    <property type="term" value="F:protein histidine kinase activity"/>
    <property type="evidence" value="ECO:0007669"/>
    <property type="project" value="UniProtKB-EC"/>
</dbReference>
<dbReference type="EMBL" id="MCAS01000001">
    <property type="protein sequence ID" value="RKF50886.1"/>
    <property type="molecule type" value="Genomic_DNA"/>
</dbReference>
<evidence type="ECO:0000256" key="1">
    <source>
        <dbReference type="ARBA" id="ARBA00000085"/>
    </source>
</evidence>
<dbReference type="CDD" id="cd16917">
    <property type="entry name" value="HATPase_UhpB-NarQ-NarX-like"/>
    <property type="match status" value="1"/>
</dbReference>
<dbReference type="Gene3D" id="2.60.120.260">
    <property type="entry name" value="Galactose-binding domain-like"/>
    <property type="match status" value="1"/>
</dbReference>
<feature type="transmembrane region" description="Helical" evidence="7">
    <location>
        <begin position="296"/>
        <end position="314"/>
    </location>
</feature>
<feature type="transmembrane region" description="Helical" evidence="7">
    <location>
        <begin position="379"/>
        <end position="401"/>
    </location>
</feature>
<dbReference type="Pfam" id="PF07695">
    <property type="entry name" value="7TMR-DISM_7TM"/>
    <property type="match status" value="1"/>
</dbReference>
<dbReference type="PANTHER" id="PTHR24421:SF10">
    <property type="entry name" value="NITRATE_NITRITE SENSOR PROTEIN NARQ"/>
    <property type="match status" value="1"/>
</dbReference>
<feature type="transmembrane region" description="Helical" evidence="7">
    <location>
        <begin position="266"/>
        <end position="284"/>
    </location>
</feature>
<keyword evidence="7" id="KW-1133">Transmembrane helix</keyword>
<dbReference type="SUPFAM" id="SSF49785">
    <property type="entry name" value="Galactose-binding domain-like"/>
    <property type="match status" value="1"/>
</dbReference>
<dbReference type="Pfam" id="PF02518">
    <property type="entry name" value="HATPase_c"/>
    <property type="match status" value="1"/>
</dbReference>